<comment type="similarity">
    <text evidence="2">Belongs to the glutamate-gated ion channel (TC 1.A.10.1) family.</text>
</comment>
<dbReference type="InterPro" id="IPR052192">
    <property type="entry name" value="Insect_Ionotropic_Sensory_Rcpt"/>
</dbReference>
<evidence type="ECO:0000256" key="5">
    <source>
        <dbReference type="ARBA" id="ARBA00022692"/>
    </source>
</evidence>
<sequence length="588" mass="67623">MRINEYNTRLSENFTESDSAILIYFVNNLITENIANHNCYTVVLQNKSSDYYSSYYTLENEHSCESDILDPRQLLTKSDIPISVMYLELTEKYLRNDLAILKEHFEIGCDWYLVGVCSPENFIVALKKVMGAGKHRGSIKLLFLVDNKYFNSSRYTTLFHLVSDFWPDTTVLSMENSDLEIRFAAFHYSPYFLVKPRWDGTEFRILKEFAQKFNFTLKLITDDNQWGGIFANNNTGNGVLGIVYEGKAQVGFSALYLWFNEYQYLDYSVSYIRTGITCLVPKAQLVSPWLLPIQPFDEALWAIVVMTLVTSTIALYYVSKITNIFSRNWRRRFRTVDDSVLRVIGMLVLQVPTAKGIRPPPTALRYVITFLEVMFLLVVTSYHSGLASVLTLHRHEAAIETVQDLVDSGLQWGATHDAWIFSILLSPEPRTKTLVERFKVLSEKNLNERTQTRNFAFSLERLQGGYFAIGDYITEESTNHLQLMKEDIYYEYCVYALPKGSPYKQPLDTLILNIQSAGLVLHWEGEVVRNYLPVNVQYRVAQSSATPTESEPIVLELKHIHGAMTILAIGLGSSTLIFILELFWNRKK</sequence>
<dbReference type="Pfam" id="PF10613">
    <property type="entry name" value="Lig_chan-Glu_bd"/>
    <property type="match status" value="1"/>
</dbReference>
<evidence type="ECO:0000256" key="1">
    <source>
        <dbReference type="ARBA" id="ARBA00004651"/>
    </source>
</evidence>
<dbReference type="GO" id="GO:0015276">
    <property type="term" value="F:ligand-gated monoatomic ion channel activity"/>
    <property type="evidence" value="ECO:0007669"/>
    <property type="project" value="InterPro"/>
</dbReference>
<keyword evidence="11" id="KW-1071">Ligand-gated ion channel</keyword>
<keyword evidence="4" id="KW-1003">Cell membrane</keyword>
<evidence type="ECO:0008006" key="18">
    <source>
        <dbReference type="Google" id="ProtNLM"/>
    </source>
</evidence>
<evidence type="ECO:0000256" key="4">
    <source>
        <dbReference type="ARBA" id="ARBA00022475"/>
    </source>
</evidence>
<keyword evidence="6 13" id="KW-1133">Transmembrane helix</keyword>
<keyword evidence="3" id="KW-0813">Transport</keyword>
<evidence type="ECO:0000259" key="14">
    <source>
        <dbReference type="Pfam" id="PF00060"/>
    </source>
</evidence>
<evidence type="ECO:0000313" key="16">
    <source>
        <dbReference type="EMBL" id="RZF49007.1"/>
    </source>
</evidence>
<keyword evidence="12" id="KW-0407">Ion channel</keyword>
<keyword evidence="9" id="KW-0675">Receptor</keyword>
<dbReference type="Gene3D" id="1.10.287.70">
    <property type="match status" value="1"/>
</dbReference>
<keyword evidence="10" id="KW-0325">Glycoprotein</keyword>
<dbReference type="SUPFAM" id="SSF53850">
    <property type="entry name" value="Periplasmic binding protein-like II"/>
    <property type="match status" value="1"/>
</dbReference>
<proteinExistence type="inferred from homology"/>
<dbReference type="Proteomes" id="UP000291343">
    <property type="component" value="Unassembled WGS sequence"/>
</dbReference>
<dbReference type="OrthoDB" id="8182981at2759"/>
<dbReference type="EMBL" id="QKKF02000576">
    <property type="protein sequence ID" value="RZF49007.1"/>
    <property type="molecule type" value="Genomic_DNA"/>
</dbReference>
<keyword evidence="17" id="KW-1185">Reference proteome</keyword>
<accession>A0A482XUI3</accession>
<evidence type="ECO:0000256" key="6">
    <source>
        <dbReference type="ARBA" id="ARBA00022989"/>
    </source>
</evidence>
<evidence type="ECO:0000256" key="12">
    <source>
        <dbReference type="ARBA" id="ARBA00023303"/>
    </source>
</evidence>
<dbReference type="PANTHER" id="PTHR42643">
    <property type="entry name" value="IONOTROPIC RECEPTOR 20A-RELATED"/>
    <property type="match status" value="1"/>
</dbReference>
<dbReference type="Gene3D" id="3.40.190.10">
    <property type="entry name" value="Periplasmic binding protein-like II"/>
    <property type="match status" value="1"/>
</dbReference>
<evidence type="ECO:0000256" key="8">
    <source>
        <dbReference type="ARBA" id="ARBA00023136"/>
    </source>
</evidence>
<keyword evidence="7" id="KW-0406">Ion transport</keyword>
<evidence type="ECO:0000256" key="9">
    <source>
        <dbReference type="ARBA" id="ARBA00023170"/>
    </source>
</evidence>
<organism evidence="16 17">
    <name type="scientific">Laodelphax striatellus</name>
    <name type="common">Small brown planthopper</name>
    <name type="synonym">Delphax striatella</name>
    <dbReference type="NCBI Taxonomy" id="195883"/>
    <lineage>
        <taxon>Eukaryota</taxon>
        <taxon>Metazoa</taxon>
        <taxon>Ecdysozoa</taxon>
        <taxon>Arthropoda</taxon>
        <taxon>Hexapoda</taxon>
        <taxon>Insecta</taxon>
        <taxon>Pterygota</taxon>
        <taxon>Neoptera</taxon>
        <taxon>Paraneoptera</taxon>
        <taxon>Hemiptera</taxon>
        <taxon>Auchenorrhyncha</taxon>
        <taxon>Fulgoroidea</taxon>
        <taxon>Delphacidae</taxon>
        <taxon>Criomorphinae</taxon>
        <taxon>Laodelphax</taxon>
    </lineage>
</organism>
<reference evidence="16 17" key="1">
    <citation type="journal article" date="2017" name="Gigascience">
        <title>Genome sequence of the small brown planthopper, Laodelphax striatellus.</title>
        <authorList>
            <person name="Zhu J."/>
            <person name="Jiang F."/>
            <person name="Wang X."/>
            <person name="Yang P."/>
            <person name="Bao Y."/>
            <person name="Zhao W."/>
            <person name="Wang W."/>
            <person name="Lu H."/>
            <person name="Wang Q."/>
            <person name="Cui N."/>
            <person name="Li J."/>
            <person name="Chen X."/>
            <person name="Luo L."/>
            <person name="Yu J."/>
            <person name="Kang L."/>
            <person name="Cui F."/>
        </authorList>
    </citation>
    <scope>NUCLEOTIDE SEQUENCE [LARGE SCALE GENOMIC DNA]</scope>
    <source>
        <strain evidence="16">Lst14</strain>
    </source>
</reference>
<dbReference type="AlphaFoldDB" id="A0A482XUI3"/>
<dbReference type="GO" id="GO:0005886">
    <property type="term" value="C:plasma membrane"/>
    <property type="evidence" value="ECO:0007669"/>
    <property type="project" value="UniProtKB-SubCell"/>
</dbReference>
<evidence type="ECO:0000256" key="7">
    <source>
        <dbReference type="ARBA" id="ARBA00023065"/>
    </source>
</evidence>
<gene>
    <name evidence="16" type="ORF">LSTR_LSTR014536</name>
</gene>
<keyword evidence="8 13" id="KW-0472">Membrane</keyword>
<dbReference type="PANTHER" id="PTHR42643:SF40">
    <property type="entry name" value="IONOTROPIC RECEPTOR 41A-RELATED"/>
    <property type="match status" value="1"/>
</dbReference>
<evidence type="ECO:0000256" key="3">
    <source>
        <dbReference type="ARBA" id="ARBA00022448"/>
    </source>
</evidence>
<evidence type="ECO:0000256" key="2">
    <source>
        <dbReference type="ARBA" id="ARBA00008685"/>
    </source>
</evidence>
<dbReference type="FunCoup" id="A0A482XUI3">
    <property type="interactions" value="13"/>
</dbReference>
<dbReference type="Pfam" id="PF00060">
    <property type="entry name" value="Lig_chan"/>
    <property type="match status" value="1"/>
</dbReference>
<comment type="subcellular location">
    <subcellularLocation>
        <location evidence="1">Cell membrane</location>
        <topology evidence="1">Multi-pass membrane protein</topology>
    </subcellularLocation>
</comment>
<dbReference type="STRING" id="195883.A0A482XUI3"/>
<evidence type="ECO:0000259" key="15">
    <source>
        <dbReference type="Pfam" id="PF10613"/>
    </source>
</evidence>
<name>A0A482XUI3_LAOST</name>
<dbReference type="InParanoid" id="A0A482XUI3"/>
<protein>
    <recommendedName>
        <fullName evidence="18">Ionotropic glutamate receptor C-terminal domain-containing protein</fullName>
    </recommendedName>
</protein>
<keyword evidence="5 13" id="KW-0812">Transmembrane</keyword>
<evidence type="ECO:0000256" key="11">
    <source>
        <dbReference type="ARBA" id="ARBA00023286"/>
    </source>
</evidence>
<feature type="domain" description="Ionotropic glutamate receptor C-terminal" evidence="14">
    <location>
        <begin position="299"/>
        <end position="571"/>
    </location>
</feature>
<feature type="transmembrane region" description="Helical" evidence="13">
    <location>
        <begin position="299"/>
        <end position="318"/>
    </location>
</feature>
<dbReference type="InterPro" id="IPR001320">
    <property type="entry name" value="Iontro_rcpt_C"/>
</dbReference>
<feature type="transmembrane region" description="Helical" evidence="13">
    <location>
        <begin position="563"/>
        <end position="584"/>
    </location>
</feature>
<evidence type="ECO:0000256" key="10">
    <source>
        <dbReference type="ARBA" id="ARBA00023180"/>
    </source>
</evidence>
<feature type="transmembrane region" description="Helical" evidence="13">
    <location>
        <begin position="363"/>
        <end position="382"/>
    </location>
</feature>
<dbReference type="InterPro" id="IPR019594">
    <property type="entry name" value="Glu/Gly-bd"/>
</dbReference>
<feature type="domain" description="Ionotropic glutamate receptor L-glutamate and glycine-binding" evidence="15">
    <location>
        <begin position="196"/>
        <end position="283"/>
    </location>
</feature>
<comment type="caution">
    <text evidence="16">The sequence shown here is derived from an EMBL/GenBank/DDBJ whole genome shotgun (WGS) entry which is preliminary data.</text>
</comment>
<evidence type="ECO:0000256" key="13">
    <source>
        <dbReference type="SAM" id="Phobius"/>
    </source>
</evidence>
<dbReference type="GO" id="GO:0050906">
    <property type="term" value="P:detection of stimulus involved in sensory perception"/>
    <property type="evidence" value="ECO:0007669"/>
    <property type="project" value="UniProtKB-ARBA"/>
</dbReference>
<evidence type="ECO:0000313" key="17">
    <source>
        <dbReference type="Proteomes" id="UP000291343"/>
    </source>
</evidence>